<feature type="region of interest" description="Disordered" evidence="1">
    <location>
        <begin position="1"/>
        <end position="109"/>
    </location>
</feature>
<organism evidence="2">
    <name type="scientific">Tanacetum cinerariifolium</name>
    <name type="common">Dalmatian daisy</name>
    <name type="synonym">Chrysanthemum cinerariifolium</name>
    <dbReference type="NCBI Taxonomy" id="118510"/>
    <lineage>
        <taxon>Eukaryota</taxon>
        <taxon>Viridiplantae</taxon>
        <taxon>Streptophyta</taxon>
        <taxon>Embryophyta</taxon>
        <taxon>Tracheophyta</taxon>
        <taxon>Spermatophyta</taxon>
        <taxon>Magnoliopsida</taxon>
        <taxon>eudicotyledons</taxon>
        <taxon>Gunneridae</taxon>
        <taxon>Pentapetalae</taxon>
        <taxon>asterids</taxon>
        <taxon>campanulids</taxon>
        <taxon>Asterales</taxon>
        <taxon>Asteraceae</taxon>
        <taxon>Asteroideae</taxon>
        <taxon>Anthemideae</taxon>
        <taxon>Anthemidinae</taxon>
        <taxon>Tanacetum</taxon>
    </lineage>
</organism>
<dbReference type="AlphaFoldDB" id="A0A699HVX4"/>
<feature type="compositionally biased region" description="Basic and acidic residues" evidence="1">
    <location>
        <begin position="1"/>
        <end position="18"/>
    </location>
</feature>
<dbReference type="EMBL" id="BKCJ010212318">
    <property type="protein sequence ID" value="GEY81508.1"/>
    <property type="molecule type" value="Genomic_DNA"/>
</dbReference>
<name>A0A699HVX4_TANCI</name>
<reference evidence="2" key="1">
    <citation type="journal article" date="2019" name="Sci. Rep.">
        <title>Draft genome of Tanacetum cinerariifolium, the natural source of mosquito coil.</title>
        <authorList>
            <person name="Yamashiro T."/>
            <person name="Shiraishi A."/>
            <person name="Satake H."/>
            <person name="Nakayama K."/>
        </authorList>
    </citation>
    <scope>NUCLEOTIDE SEQUENCE</scope>
</reference>
<sequence length="109" mass="12400">AQATWDESKCHWPRDKTIPRRRKPHEMSPRAIGQETKLYPEGASHTGGVQVPLAKRRNYTPKAQATWDESKCHRPRDETIPRRRKPHGTSPSAIGQETKLYPKGASYTG</sequence>
<evidence type="ECO:0000313" key="2">
    <source>
        <dbReference type="EMBL" id="GEY81508.1"/>
    </source>
</evidence>
<protein>
    <submittedName>
        <fullName evidence="2">Uncharacterized protein</fullName>
    </submittedName>
</protein>
<accession>A0A699HVX4</accession>
<proteinExistence type="predicted"/>
<gene>
    <name evidence="2" type="ORF">Tci_453482</name>
</gene>
<feature type="compositionally biased region" description="Basic and acidic residues" evidence="1">
    <location>
        <begin position="68"/>
        <end position="81"/>
    </location>
</feature>
<evidence type="ECO:0000256" key="1">
    <source>
        <dbReference type="SAM" id="MobiDB-lite"/>
    </source>
</evidence>
<feature type="non-terminal residue" evidence="2">
    <location>
        <position position="1"/>
    </location>
</feature>
<comment type="caution">
    <text evidence="2">The sequence shown here is derived from an EMBL/GenBank/DDBJ whole genome shotgun (WGS) entry which is preliminary data.</text>
</comment>